<dbReference type="AlphaFoldDB" id="A0A917IWX4"/>
<accession>A0A917IWX4</accession>
<evidence type="ECO:0000313" key="2">
    <source>
        <dbReference type="Proteomes" id="UP000627292"/>
    </source>
</evidence>
<gene>
    <name evidence="1" type="ORF">GCM10011379_19270</name>
</gene>
<name>A0A917IWX4_9BACT</name>
<sequence>MAIDISKLKATPNTVANGTISVTISWIAIADAAADNNVTLELYVDPGFQIYLIDKGTKVKSISWSAAFPFTYGTLQKTFTISMNTGGLNLPTGCSIRLEATSKQGYKSACNSFIIIK</sequence>
<protein>
    <submittedName>
        <fullName evidence="1">Uncharacterized protein</fullName>
    </submittedName>
</protein>
<dbReference type="EMBL" id="BMIB01000002">
    <property type="protein sequence ID" value="GGH65772.1"/>
    <property type="molecule type" value="Genomic_DNA"/>
</dbReference>
<reference evidence="1" key="1">
    <citation type="journal article" date="2014" name="Int. J. Syst. Evol. Microbiol.">
        <title>Complete genome sequence of Corynebacterium casei LMG S-19264T (=DSM 44701T), isolated from a smear-ripened cheese.</title>
        <authorList>
            <consortium name="US DOE Joint Genome Institute (JGI-PGF)"/>
            <person name="Walter F."/>
            <person name="Albersmeier A."/>
            <person name="Kalinowski J."/>
            <person name="Ruckert C."/>
        </authorList>
    </citation>
    <scope>NUCLEOTIDE SEQUENCE</scope>
    <source>
        <strain evidence="1">CGMCC 1.15290</strain>
    </source>
</reference>
<dbReference type="RefSeq" id="WP_188951823.1">
    <property type="nucleotide sequence ID" value="NZ_BMIB01000002.1"/>
</dbReference>
<keyword evidence="2" id="KW-1185">Reference proteome</keyword>
<evidence type="ECO:0000313" key="1">
    <source>
        <dbReference type="EMBL" id="GGH65772.1"/>
    </source>
</evidence>
<organism evidence="1 2">
    <name type="scientific">Filimonas zeae</name>
    <dbReference type="NCBI Taxonomy" id="1737353"/>
    <lineage>
        <taxon>Bacteria</taxon>
        <taxon>Pseudomonadati</taxon>
        <taxon>Bacteroidota</taxon>
        <taxon>Chitinophagia</taxon>
        <taxon>Chitinophagales</taxon>
        <taxon>Chitinophagaceae</taxon>
        <taxon>Filimonas</taxon>
    </lineage>
</organism>
<comment type="caution">
    <text evidence="1">The sequence shown here is derived from an EMBL/GenBank/DDBJ whole genome shotgun (WGS) entry which is preliminary data.</text>
</comment>
<dbReference type="Proteomes" id="UP000627292">
    <property type="component" value="Unassembled WGS sequence"/>
</dbReference>
<reference evidence="1" key="2">
    <citation type="submission" date="2020-09" db="EMBL/GenBank/DDBJ databases">
        <authorList>
            <person name="Sun Q."/>
            <person name="Zhou Y."/>
        </authorList>
    </citation>
    <scope>NUCLEOTIDE SEQUENCE</scope>
    <source>
        <strain evidence="1">CGMCC 1.15290</strain>
    </source>
</reference>
<proteinExistence type="predicted"/>